<reference evidence="14" key="1">
    <citation type="submission" date="2020-10" db="EMBL/GenBank/DDBJ databases">
        <authorList>
            <person name="Roach M.J.R."/>
        </authorList>
    </citation>
    <scope>NUCLEOTIDE SEQUENCE</scope>
    <source>
        <strain evidence="14">CBS 1945</strain>
    </source>
</reference>
<keyword evidence="3 8" id="KW-0479">Metal-binding</keyword>
<proteinExistence type="inferred from homology"/>
<evidence type="ECO:0000256" key="7">
    <source>
        <dbReference type="PIRSR" id="PIRSR634016-1"/>
    </source>
</evidence>
<dbReference type="GO" id="GO:0008270">
    <property type="term" value="F:zinc ion binding"/>
    <property type="evidence" value="ECO:0007669"/>
    <property type="project" value="UniProtKB-UniRule"/>
</dbReference>
<dbReference type="GO" id="GO:0005737">
    <property type="term" value="C:cytoplasm"/>
    <property type="evidence" value="ECO:0007669"/>
    <property type="project" value="TreeGrafter"/>
</dbReference>
<dbReference type="AlphaFoldDB" id="A0A875SD25"/>
<feature type="domain" description="Peptidase M1 membrane alanine aminopeptidase" evidence="11">
    <location>
        <begin position="260"/>
        <end position="492"/>
    </location>
</feature>
<dbReference type="InterPro" id="IPR027268">
    <property type="entry name" value="Peptidase_M4/M1_CTD_sf"/>
</dbReference>
<evidence type="ECO:0000256" key="5">
    <source>
        <dbReference type="ARBA" id="ARBA00022833"/>
    </source>
</evidence>
<dbReference type="GO" id="GO:0070006">
    <property type="term" value="F:metalloaminopeptidase activity"/>
    <property type="evidence" value="ECO:0007669"/>
    <property type="project" value="TreeGrafter"/>
</dbReference>
<dbReference type="InterPro" id="IPR024571">
    <property type="entry name" value="ERAP1-like_C_dom"/>
</dbReference>
<sequence>MPIATEIPLTVSNSYLPSRYDLALELSPTRKNYSGVVNIDLENNSRCNSDNQDDSFCIVLHTVELISLGVELILDSCSYKLKTKIDRSIQSTSYYSEEVKLSDLSRSDSTIRLRIRFLGVMHEILTFKDLTTGVFKTHYTDPVSGRAILQLVSSHSQPHFARSIFPCLDELYCKVPIGLSLTVASNYKCISNMPIENVELLDVGDRKLVHFRDTPKISLPVFSFAFGDFDYLEDTIKLISNQKFILRVYTQVGASQRAQYALALVKKYLPLIEQKFKLAYPLPKLDIVALPFLSDGGVEDWSMIQIISSQILLPDWQCDPQQLAEIKKNMRLVIVHEMIHMYLGNYTTFDSYDHTWLNEGFATFMANTLITENDDPDLWFDQINTDLVNVQEQERFDTAKPIYVSNVSTASISDTFTRRSYEKGIYVLRMLAGILELSADKDHLFDTFFRIVGEFINHNRYGVIKPIDLWNYIKSHPLNRFKYDVPVIMNSWIRTAGYPVLSITSQDVEGIKKTVVEQHRFLFDADLNDIEDIPYQIPLIVKSVDGELSRQMITDRRLVIDSKKPLFFYNADYCVLGTVRYSLDHYKQMAENLDKLDRIEQCQLFIDISSLLGSVYQDSDVLLGFVEILTKIRKVHDLDVTALNTALTLLSNMGLAIGGVSYFKDQKMCNKLKAFLDQIATSFALQLQWDELDTISSKEVTLRSSLLSLEYSNSTLQGIAKRLVKKLLHGPKKSVPKGLLTTVFSLVQQGASLKEYKEIYKLVKAPGLVGNNVIQTVTDYEVQTAAISSLGFVSSEELRKKTLDFVTTNMDTTMVELALIGFRVQPDSYRQLWCWFKLQSTVMHDKYTRNVKGSFGMFFVNVVQLVFECCLYDEETLAKDMKRFVVTKKLDVLEECLAKAEDRYKDIKFLNSQNEKLMQIL</sequence>
<dbReference type="CDD" id="cd09601">
    <property type="entry name" value="M1_APN-Q_like"/>
    <property type="match status" value="1"/>
</dbReference>
<keyword evidence="15" id="KW-1185">Reference proteome</keyword>
<dbReference type="InterPro" id="IPR034016">
    <property type="entry name" value="M1_APN-typ"/>
</dbReference>
<evidence type="ECO:0000256" key="8">
    <source>
        <dbReference type="PIRSR" id="PIRSR634016-3"/>
    </source>
</evidence>
<feature type="binding site" evidence="8">
    <location>
        <position position="340"/>
    </location>
    <ligand>
        <name>Zn(2+)</name>
        <dbReference type="ChEBI" id="CHEBI:29105"/>
        <note>catalytic</note>
    </ligand>
</feature>
<evidence type="ECO:0000313" key="14">
    <source>
        <dbReference type="EMBL" id="QPG77319.1"/>
    </source>
</evidence>
<keyword evidence="5 8" id="KW-0862">Zinc</keyword>
<dbReference type="Pfam" id="PF11838">
    <property type="entry name" value="ERAP1_C"/>
    <property type="match status" value="1"/>
</dbReference>
<organism evidence="14 15">
    <name type="scientific">Eeniella nana</name>
    <name type="common">Yeast</name>
    <name type="synonym">Brettanomyces nanus</name>
    <dbReference type="NCBI Taxonomy" id="13502"/>
    <lineage>
        <taxon>Eukaryota</taxon>
        <taxon>Fungi</taxon>
        <taxon>Dikarya</taxon>
        <taxon>Ascomycota</taxon>
        <taxon>Saccharomycotina</taxon>
        <taxon>Pichiomycetes</taxon>
        <taxon>Pichiales</taxon>
        <taxon>Pichiaceae</taxon>
        <taxon>Brettanomyces</taxon>
    </lineage>
</organism>
<dbReference type="OrthoDB" id="10031169at2759"/>
<feature type="site" description="Transition state stabilizer" evidence="9">
    <location>
        <position position="421"/>
    </location>
</feature>
<evidence type="ECO:0000256" key="6">
    <source>
        <dbReference type="ARBA" id="ARBA00023049"/>
    </source>
</evidence>
<feature type="binding site" evidence="8">
    <location>
        <position position="359"/>
    </location>
    <ligand>
        <name>Zn(2+)</name>
        <dbReference type="ChEBI" id="CHEBI:29105"/>
        <note>catalytic</note>
    </ligand>
</feature>
<evidence type="ECO:0000259" key="12">
    <source>
        <dbReference type="Pfam" id="PF11838"/>
    </source>
</evidence>
<evidence type="ECO:0000256" key="9">
    <source>
        <dbReference type="PIRSR" id="PIRSR634016-4"/>
    </source>
</evidence>
<dbReference type="GO" id="GO:0042277">
    <property type="term" value="F:peptide binding"/>
    <property type="evidence" value="ECO:0007669"/>
    <property type="project" value="TreeGrafter"/>
</dbReference>
<dbReference type="KEGG" id="bnn:FOA43_004728"/>
<feature type="domain" description="Aminopeptidase N-like N-terminal" evidence="13">
    <location>
        <begin position="17"/>
        <end position="218"/>
    </location>
</feature>
<dbReference type="Gene3D" id="2.60.40.1730">
    <property type="entry name" value="tricorn interacting facor f3 domain"/>
    <property type="match status" value="1"/>
</dbReference>
<dbReference type="PRINTS" id="PR00756">
    <property type="entry name" value="ALADIPTASE"/>
</dbReference>
<dbReference type="GO" id="GO:0016020">
    <property type="term" value="C:membrane"/>
    <property type="evidence" value="ECO:0007669"/>
    <property type="project" value="TreeGrafter"/>
</dbReference>
<keyword evidence="4 10" id="KW-0378">Hydrolase</keyword>
<dbReference type="GeneID" id="62198128"/>
<comment type="similarity">
    <text evidence="1 10">Belongs to the peptidase M1 family.</text>
</comment>
<evidence type="ECO:0000259" key="11">
    <source>
        <dbReference type="Pfam" id="PF01433"/>
    </source>
</evidence>
<feature type="domain" description="ERAP1-like C-terminal" evidence="12">
    <location>
        <begin position="567"/>
        <end position="903"/>
    </location>
</feature>
<dbReference type="InterPro" id="IPR042097">
    <property type="entry name" value="Aminopeptidase_N-like_N_sf"/>
</dbReference>
<accession>A0A875SD25</accession>
<dbReference type="EMBL" id="CP064815">
    <property type="protein sequence ID" value="QPG77319.1"/>
    <property type="molecule type" value="Genomic_DNA"/>
</dbReference>
<dbReference type="PANTHER" id="PTHR11533">
    <property type="entry name" value="PROTEASE M1 ZINC METALLOPROTEASE"/>
    <property type="match status" value="1"/>
</dbReference>
<evidence type="ECO:0000256" key="10">
    <source>
        <dbReference type="RuleBase" id="RU364040"/>
    </source>
</evidence>
<evidence type="ECO:0000256" key="3">
    <source>
        <dbReference type="ARBA" id="ARBA00022723"/>
    </source>
</evidence>
<keyword evidence="10" id="KW-0031">Aminopeptidase</keyword>
<dbReference type="SUPFAM" id="SSF55486">
    <property type="entry name" value="Metalloproteases ('zincins'), catalytic domain"/>
    <property type="match status" value="1"/>
</dbReference>
<dbReference type="GO" id="GO:0043171">
    <property type="term" value="P:peptide catabolic process"/>
    <property type="evidence" value="ECO:0007669"/>
    <property type="project" value="TreeGrafter"/>
</dbReference>
<gene>
    <name evidence="14" type="ORF">FOA43_004728</name>
</gene>
<name>A0A875SD25_EENNA</name>
<dbReference type="EC" id="3.4.11.-" evidence="10"/>
<dbReference type="InterPro" id="IPR045357">
    <property type="entry name" value="Aminopeptidase_N-like_N"/>
</dbReference>
<keyword evidence="6 10" id="KW-0482">Metalloprotease</keyword>
<dbReference type="Pfam" id="PF17900">
    <property type="entry name" value="Peptidase_M1_N"/>
    <property type="match status" value="1"/>
</dbReference>
<dbReference type="InterPro" id="IPR001930">
    <property type="entry name" value="Peptidase_M1"/>
</dbReference>
<dbReference type="Pfam" id="PF01433">
    <property type="entry name" value="Peptidase_M1"/>
    <property type="match status" value="1"/>
</dbReference>
<evidence type="ECO:0000256" key="4">
    <source>
        <dbReference type="ARBA" id="ARBA00022801"/>
    </source>
</evidence>
<evidence type="ECO:0000313" key="15">
    <source>
        <dbReference type="Proteomes" id="UP000662931"/>
    </source>
</evidence>
<dbReference type="GO" id="GO:0006508">
    <property type="term" value="P:proteolysis"/>
    <property type="evidence" value="ECO:0007669"/>
    <property type="project" value="UniProtKB-KW"/>
</dbReference>
<dbReference type="RefSeq" id="XP_038780884.1">
    <property type="nucleotide sequence ID" value="XM_038924956.1"/>
</dbReference>
<evidence type="ECO:0000259" key="13">
    <source>
        <dbReference type="Pfam" id="PF17900"/>
    </source>
</evidence>
<evidence type="ECO:0000256" key="1">
    <source>
        <dbReference type="ARBA" id="ARBA00010136"/>
    </source>
</evidence>
<dbReference type="Proteomes" id="UP000662931">
    <property type="component" value="Chromosome 4"/>
</dbReference>
<keyword evidence="2 10" id="KW-0645">Protease</keyword>
<dbReference type="Gene3D" id="1.25.50.20">
    <property type="match status" value="1"/>
</dbReference>
<feature type="binding site" evidence="8">
    <location>
        <position position="336"/>
    </location>
    <ligand>
        <name>Zn(2+)</name>
        <dbReference type="ChEBI" id="CHEBI:29105"/>
        <note>catalytic</note>
    </ligand>
</feature>
<feature type="active site" description="Proton acceptor" evidence="7">
    <location>
        <position position="337"/>
    </location>
</feature>
<dbReference type="SUPFAM" id="SSF63737">
    <property type="entry name" value="Leukotriene A4 hydrolase N-terminal domain"/>
    <property type="match status" value="1"/>
</dbReference>
<dbReference type="InterPro" id="IPR050344">
    <property type="entry name" value="Peptidase_M1_aminopeptidases"/>
</dbReference>
<dbReference type="InterPro" id="IPR014782">
    <property type="entry name" value="Peptidase_M1_dom"/>
</dbReference>
<dbReference type="Gene3D" id="1.10.390.10">
    <property type="entry name" value="Neutral Protease Domain 2"/>
    <property type="match status" value="1"/>
</dbReference>
<comment type="cofactor">
    <cofactor evidence="8 10">
        <name>Zn(2+)</name>
        <dbReference type="ChEBI" id="CHEBI:29105"/>
    </cofactor>
    <text evidence="8 10">Binds 1 zinc ion per subunit.</text>
</comment>
<dbReference type="PANTHER" id="PTHR11533:SF299">
    <property type="entry name" value="AMINOPEPTIDASE"/>
    <property type="match status" value="1"/>
</dbReference>
<protein>
    <recommendedName>
        <fullName evidence="10">Aminopeptidase</fullName>
        <ecNumber evidence="10">3.4.11.-</ecNumber>
    </recommendedName>
</protein>
<evidence type="ECO:0000256" key="2">
    <source>
        <dbReference type="ARBA" id="ARBA00022670"/>
    </source>
</evidence>